<keyword evidence="2" id="KW-1185">Reference proteome</keyword>
<evidence type="ECO:0000313" key="2">
    <source>
        <dbReference type="Proteomes" id="UP000623687"/>
    </source>
</evidence>
<dbReference type="Proteomes" id="UP000623687">
    <property type="component" value="Unassembled WGS sequence"/>
</dbReference>
<dbReference type="OrthoDB" id="425354at2759"/>
<organism evidence="1 2">
    <name type="scientific">Pleurotus ostreatus</name>
    <name type="common">Oyster mushroom</name>
    <name type="synonym">White-rot fungus</name>
    <dbReference type="NCBI Taxonomy" id="5322"/>
    <lineage>
        <taxon>Eukaryota</taxon>
        <taxon>Fungi</taxon>
        <taxon>Dikarya</taxon>
        <taxon>Basidiomycota</taxon>
        <taxon>Agaricomycotina</taxon>
        <taxon>Agaricomycetes</taxon>
        <taxon>Agaricomycetidae</taxon>
        <taxon>Agaricales</taxon>
        <taxon>Pleurotineae</taxon>
        <taxon>Pleurotaceae</taxon>
        <taxon>Pleurotus</taxon>
    </lineage>
</organism>
<dbReference type="AlphaFoldDB" id="A0A8H7DVF7"/>
<name>A0A8H7DVF7_PLEOS</name>
<dbReference type="EMBL" id="JACETU010000002">
    <property type="protein sequence ID" value="KAF7436685.1"/>
    <property type="molecule type" value="Genomic_DNA"/>
</dbReference>
<comment type="caution">
    <text evidence="1">The sequence shown here is derived from an EMBL/GenBank/DDBJ whole genome shotgun (WGS) entry which is preliminary data.</text>
</comment>
<proteinExistence type="predicted"/>
<protein>
    <submittedName>
        <fullName evidence="1">Uncharacterized protein</fullName>
    </submittedName>
</protein>
<dbReference type="PANTHER" id="PTHR38115">
    <property type="entry name" value="LIPOCALIN-LIKE DOMAIN-CONTAINING PROTEIN"/>
    <property type="match status" value="1"/>
</dbReference>
<gene>
    <name evidence="1" type="ORF">PC9H_003518</name>
</gene>
<dbReference type="PANTHER" id="PTHR38115:SF1">
    <property type="entry name" value="LIPOCALIN-LIKE DOMAIN-CONTAINING PROTEIN"/>
    <property type="match status" value="1"/>
</dbReference>
<reference evidence="1" key="1">
    <citation type="submission" date="2019-07" db="EMBL/GenBank/DDBJ databases">
        <authorList>
            <person name="Palmer J.M."/>
        </authorList>
    </citation>
    <scope>NUCLEOTIDE SEQUENCE</scope>
    <source>
        <strain evidence="1">PC9</strain>
    </source>
</reference>
<dbReference type="RefSeq" id="XP_036634584.1">
    <property type="nucleotide sequence ID" value="XM_036773111.1"/>
</dbReference>
<dbReference type="InterPro" id="IPR053037">
    <property type="entry name" value="Pericyclase_pydY-like"/>
</dbReference>
<dbReference type="GeneID" id="59373336"/>
<evidence type="ECO:0000313" key="1">
    <source>
        <dbReference type="EMBL" id="KAF7436685.1"/>
    </source>
</evidence>
<dbReference type="VEuPathDB" id="FungiDB:PC9H_003518"/>
<sequence length="191" mass="21244">MAVPAEFTTLDISGTFYMNKSLSDSTDAILTAQGVGWLKRRAISMGSLHLTVKHYKDSEGVEHIDIDQVVAGLAGTREERVLNYEERTHNDHVFGHVIGKSRRIPVADIEEEFLKKGWTEETVTNGAIESYVESDTPKSGTSWIAKQIWGTEVIDGVTRYTRHVYFTGPDGKVIEARLVYDYAGPLPEPSA</sequence>
<accession>A0A8H7DVF7</accession>